<keyword evidence="6 8" id="KW-1133">Transmembrane helix</keyword>
<name>A0ABS5Y5U9_9CYAN</name>
<reference evidence="9 10" key="1">
    <citation type="journal article" date="2021" name="Mar. Drugs">
        <title>Genome Reduction and Secondary Metabolism of the Marine Sponge-Associated Cyanobacterium Leptothoe.</title>
        <authorList>
            <person name="Konstantinou D."/>
            <person name="Popin R.V."/>
            <person name="Fewer D.P."/>
            <person name="Sivonen K."/>
            <person name="Gkelis S."/>
        </authorList>
    </citation>
    <scope>NUCLEOTIDE SEQUENCE [LARGE SCALE GENOMIC DNA]</scope>
    <source>
        <strain evidence="9 10">TAU-MAC 1615</strain>
    </source>
</reference>
<evidence type="ECO:0000256" key="8">
    <source>
        <dbReference type="SAM" id="Phobius"/>
    </source>
</evidence>
<dbReference type="PANTHER" id="PTHR33908">
    <property type="entry name" value="MANNOSYLTRANSFERASE YKCB-RELATED"/>
    <property type="match status" value="1"/>
</dbReference>
<keyword evidence="5 8" id="KW-0812">Transmembrane</keyword>
<feature type="transmembrane region" description="Helical" evidence="8">
    <location>
        <begin position="143"/>
        <end position="162"/>
    </location>
</feature>
<proteinExistence type="predicted"/>
<evidence type="ECO:0000256" key="6">
    <source>
        <dbReference type="ARBA" id="ARBA00022989"/>
    </source>
</evidence>
<feature type="transmembrane region" description="Helical" evidence="8">
    <location>
        <begin position="169"/>
        <end position="189"/>
    </location>
</feature>
<keyword evidence="7 8" id="KW-0472">Membrane</keyword>
<feature type="transmembrane region" description="Helical" evidence="8">
    <location>
        <begin position="398"/>
        <end position="417"/>
    </location>
</feature>
<feature type="transmembrane region" description="Helical" evidence="8">
    <location>
        <begin position="367"/>
        <end position="386"/>
    </location>
</feature>
<dbReference type="InterPro" id="IPR050297">
    <property type="entry name" value="LipidA_mod_glycosyltrf_83"/>
</dbReference>
<sequence length="532" mass="58958">MQATTRVSGAFKAAIAIAICLGIFFRFFHLDRKVYWFDEVYSTTRIAGYTIAEVRAELFQNQILPAPTLQKYQRPKPNSTLPDTVDVLIQEDAKHPPLYYGLANVWMRRVGHSIAMSRLLPALISLVALPLMFALGLELFSSQVVAALATVFLALSPFDILFAQTVRQYSLLTVIILGSSWALLRAMRLHKWQAWAWYAVACALGWYTHLFFSLTAMGHGVYVVMQQCFSRSPARSFRHRLQPLISYALAVGCALLLYIPWMIALLTGGERTYASSNWLSSSVDFLYLLKFWILSFSSLFFDLDVGFNHPGTYLLRLPFIALIAIALYQVQRHTSKGAGWFILTSVLVPFLALAVPDIVFGGKRSAITRYLICSFPGIQLAVAYLFGKYLLKRRIWQGILAIVLTGSIASCTVSAYASSWWSKGVSVANGKTAAAINRLEAPLVISDQGNSSLNQGNLISLSYRLDDDVRLLLIDPDAIATGLALVNTSDNVLLYAPSSDLRRQAEAAWGALTHVDPPEANLLERAQPTTAP</sequence>
<feature type="transmembrane region" description="Helical" evidence="8">
    <location>
        <begin position="195"/>
        <end position="224"/>
    </location>
</feature>
<comment type="subcellular location">
    <subcellularLocation>
        <location evidence="1">Cell membrane</location>
        <topology evidence="1">Multi-pass membrane protein</topology>
    </subcellularLocation>
</comment>
<keyword evidence="4" id="KW-0808">Transferase</keyword>
<accession>A0ABS5Y5U9</accession>
<feature type="transmembrane region" description="Helical" evidence="8">
    <location>
        <begin position="285"/>
        <end position="301"/>
    </location>
</feature>
<dbReference type="PANTHER" id="PTHR33908:SF11">
    <property type="entry name" value="MEMBRANE PROTEIN"/>
    <property type="match status" value="1"/>
</dbReference>
<evidence type="ECO:0000313" key="10">
    <source>
        <dbReference type="Proteomes" id="UP001196661"/>
    </source>
</evidence>
<evidence type="ECO:0000256" key="2">
    <source>
        <dbReference type="ARBA" id="ARBA00022475"/>
    </source>
</evidence>
<evidence type="ECO:0000256" key="7">
    <source>
        <dbReference type="ARBA" id="ARBA00023136"/>
    </source>
</evidence>
<dbReference type="RefSeq" id="WP_215619131.1">
    <property type="nucleotide sequence ID" value="NZ_JADOER010000012.1"/>
</dbReference>
<gene>
    <name evidence="9" type="ORF">IXB28_13545</name>
</gene>
<organism evidence="9 10">
    <name type="scientific">Leptothoe kymatousa TAU-MAC 1615</name>
    <dbReference type="NCBI Taxonomy" id="2364775"/>
    <lineage>
        <taxon>Bacteria</taxon>
        <taxon>Bacillati</taxon>
        <taxon>Cyanobacteriota</taxon>
        <taxon>Cyanophyceae</taxon>
        <taxon>Nodosilineales</taxon>
        <taxon>Cymatolegaceae</taxon>
        <taxon>Leptothoe</taxon>
        <taxon>Leptothoe kymatousa</taxon>
    </lineage>
</organism>
<comment type="caution">
    <text evidence="9">The sequence shown here is derived from an EMBL/GenBank/DDBJ whole genome shotgun (WGS) entry which is preliminary data.</text>
</comment>
<feature type="transmembrane region" description="Helical" evidence="8">
    <location>
        <begin position="244"/>
        <end position="265"/>
    </location>
</feature>
<evidence type="ECO:0000313" key="9">
    <source>
        <dbReference type="EMBL" id="MBT9313234.1"/>
    </source>
</evidence>
<evidence type="ECO:0000256" key="5">
    <source>
        <dbReference type="ARBA" id="ARBA00022692"/>
    </source>
</evidence>
<feature type="transmembrane region" description="Helical" evidence="8">
    <location>
        <begin position="313"/>
        <end position="331"/>
    </location>
</feature>
<dbReference type="Proteomes" id="UP001196661">
    <property type="component" value="Unassembled WGS sequence"/>
</dbReference>
<feature type="transmembrane region" description="Helical" evidence="8">
    <location>
        <begin position="337"/>
        <end position="355"/>
    </location>
</feature>
<dbReference type="EMBL" id="JADOER010000012">
    <property type="protein sequence ID" value="MBT9313234.1"/>
    <property type="molecule type" value="Genomic_DNA"/>
</dbReference>
<feature type="transmembrane region" description="Helical" evidence="8">
    <location>
        <begin position="6"/>
        <end position="28"/>
    </location>
</feature>
<keyword evidence="10" id="KW-1185">Reference proteome</keyword>
<evidence type="ECO:0000256" key="4">
    <source>
        <dbReference type="ARBA" id="ARBA00022679"/>
    </source>
</evidence>
<protein>
    <submittedName>
        <fullName evidence="9">Glycosyltransferase family 39 protein</fullName>
    </submittedName>
</protein>
<keyword evidence="3" id="KW-0328">Glycosyltransferase</keyword>
<evidence type="ECO:0000256" key="1">
    <source>
        <dbReference type="ARBA" id="ARBA00004651"/>
    </source>
</evidence>
<evidence type="ECO:0000256" key="3">
    <source>
        <dbReference type="ARBA" id="ARBA00022676"/>
    </source>
</evidence>
<feature type="transmembrane region" description="Helical" evidence="8">
    <location>
        <begin position="119"/>
        <end position="137"/>
    </location>
</feature>
<keyword evidence="2" id="KW-1003">Cell membrane</keyword>